<dbReference type="HOGENOM" id="CLU_214758_0_0_5"/>
<dbReference type="RefSeq" id="WP_006923147.1">
    <property type="nucleotide sequence ID" value="NZ_JH725022.1"/>
</dbReference>
<comment type="caution">
    <text evidence="1">The sequence shown here is derived from an EMBL/GenBank/DDBJ whole genome shotgun (WGS) entry which is preliminary data.</text>
</comment>
<evidence type="ECO:0000313" key="1">
    <source>
        <dbReference type="EMBL" id="EJF81634.1"/>
    </source>
</evidence>
<dbReference type="AlphaFoldDB" id="J0QFL7"/>
<protein>
    <submittedName>
        <fullName evidence="1">Uncharacterized protein</fullName>
    </submittedName>
</protein>
<name>J0QFL7_9HYPH</name>
<evidence type="ECO:0000313" key="2">
    <source>
        <dbReference type="Proteomes" id="UP000008947"/>
    </source>
</evidence>
<dbReference type="Proteomes" id="UP000008947">
    <property type="component" value="Unassembled WGS sequence"/>
</dbReference>
<reference evidence="1 2" key="1">
    <citation type="submission" date="2012-03" db="EMBL/GenBank/DDBJ databases">
        <title>The Genome Sequence of Bartonella washoensis Sb944nv.</title>
        <authorList>
            <consortium name="The Broad Institute Genome Sequencing Platform"/>
            <consortium name="The Broad Institute Genome Sequencing Center for Infectious Disease"/>
            <person name="Feldgarden M."/>
            <person name="Kirby J."/>
            <person name="Kosoy M."/>
            <person name="Birtles R."/>
            <person name="Probert W.S."/>
            <person name="Chiaraviglio L."/>
            <person name="Young S.K."/>
            <person name="Zeng Q."/>
            <person name="Gargeya S."/>
            <person name="Fitzgerald M."/>
            <person name="Haas B."/>
            <person name="Abouelleil A."/>
            <person name="Alvarado L."/>
            <person name="Arachchi H.M."/>
            <person name="Berlin A."/>
            <person name="Chapman S.B."/>
            <person name="Gearin G."/>
            <person name="Goldberg J."/>
            <person name="Griggs A."/>
            <person name="Gujja S."/>
            <person name="Hansen M."/>
            <person name="Heiman D."/>
            <person name="Howarth C."/>
            <person name="Larimer J."/>
            <person name="Lui A."/>
            <person name="MacDonald P.J.P."/>
            <person name="McCowen C."/>
            <person name="Montmayeur A."/>
            <person name="Murphy C."/>
            <person name="Neiman D."/>
            <person name="Pearson M."/>
            <person name="Priest M."/>
            <person name="Roberts A."/>
            <person name="Saif S."/>
            <person name="Shea T."/>
            <person name="Sisk P."/>
            <person name="Stolte C."/>
            <person name="Sykes S."/>
            <person name="Wortman J."/>
            <person name="Nusbaum C."/>
            <person name="Birren B."/>
        </authorList>
    </citation>
    <scope>NUCLEOTIDE SEQUENCE [LARGE SCALE GENOMIC DNA]</scope>
    <source>
        <strain evidence="1 2">Sb944nv</strain>
    </source>
</reference>
<keyword evidence="2" id="KW-1185">Reference proteome</keyword>
<sequence>MRVTSIILIFIGLMGIMNPEIFIAEGTGGKALGFYCDFFSGGNKDVFNNR</sequence>
<dbReference type="EMBL" id="AILU01000003">
    <property type="protein sequence ID" value="EJF81634.1"/>
    <property type="molecule type" value="Genomic_DNA"/>
</dbReference>
<dbReference type="PATRIC" id="fig|1094563.3.peg.362"/>
<organism evidence="1 2">
    <name type="scientific">Candidatus Bartonella washoeensis Sb944nv</name>
    <dbReference type="NCBI Taxonomy" id="1094563"/>
    <lineage>
        <taxon>Bacteria</taxon>
        <taxon>Pseudomonadati</taxon>
        <taxon>Pseudomonadota</taxon>
        <taxon>Alphaproteobacteria</taxon>
        <taxon>Hyphomicrobiales</taxon>
        <taxon>Bartonellaceae</taxon>
        <taxon>Bartonella</taxon>
    </lineage>
</organism>
<accession>J0QFL7</accession>
<gene>
    <name evidence="1" type="ORF">MCQ_00332</name>
</gene>
<proteinExistence type="predicted"/>